<dbReference type="EMBL" id="JACGZW010000004">
    <property type="protein sequence ID" value="MBB1154016.1"/>
    <property type="molecule type" value="Genomic_DNA"/>
</dbReference>
<evidence type="ECO:0000313" key="2">
    <source>
        <dbReference type="Proteomes" id="UP000526734"/>
    </source>
</evidence>
<dbReference type="AlphaFoldDB" id="A0A7W3ZA24"/>
<evidence type="ECO:0000313" key="1">
    <source>
        <dbReference type="EMBL" id="MBB1154016.1"/>
    </source>
</evidence>
<proteinExistence type="predicted"/>
<name>A0A7W3ZA24_9PSEU</name>
<reference evidence="1 2" key="1">
    <citation type="submission" date="2020-08" db="EMBL/GenBank/DDBJ databases">
        <title>Amycolatopsis sp. nov. DR6-1 isolated from Dendrobium heterocarpum.</title>
        <authorList>
            <person name="Tedsree N."/>
            <person name="Kuncharoen N."/>
            <person name="Likhitwitayawuid K."/>
            <person name="Tanasupawat S."/>
        </authorList>
    </citation>
    <scope>NUCLEOTIDE SEQUENCE [LARGE SCALE GENOMIC DNA]</scope>
    <source>
        <strain evidence="1 2">DR6-1</strain>
    </source>
</reference>
<accession>A0A7W3ZA24</accession>
<keyword evidence="2" id="KW-1185">Reference proteome</keyword>
<protein>
    <submittedName>
        <fullName evidence="1">Uncharacterized protein</fullName>
    </submittedName>
</protein>
<gene>
    <name evidence="1" type="ORF">H4281_12810</name>
</gene>
<dbReference type="RefSeq" id="WP_182891106.1">
    <property type="nucleotide sequence ID" value="NZ_JACGZW010000004.1"/>
</dbReference>
<dbReference type="Proteomes" id="UP000526734">
    <property type="component" value="Unassembled WGS sequence"/>
</dbReference>
<organism evidence="1 2">
    <name type="scientific">Amycolatopsis dendrobii</name>
    <dbReference type="NCBI Taxonomy" id="2760662"/>
    <lineage>
        <taxon>Bacteria</taxon>
        <taxon>Bacillati</taxon>
        <taxon>Actinomycetota</taxon>
        <taxon>Actinomycetes</taxon>
        <taxon>Pseudonocardiales</taxon>
        <taxon>Pseudonocardiaceae</taxon>
        <taxon>Amycolatopsis</taxon>
    </lineage>
</organism>
<sequence>MQQRGWRQQRTISTTDTIGRKVNVITGITRNADGKEVVALGIAHGPTATLPRAEGNALIKNVRAALTELLSHPGGA</sequence>
<comment type="caution">
    <text evidence="1">The sequence shown here is derived from an EMBL/GenBank/DDBJ whole genome shotgun (WGS) entry which is preliminary data.</text>
</comment>